<dbReference type="InterPro" id="IPR037205">
    <property type="entry name" value="ChaB_sf"/>
</dbReference>
<protein>
    <submittedName>
        <fullName evidence="1">Cation transport regulator</fullName>
    </submittedName>
</protein>
<evidence type="ECO:0000313" key="1">
    <source>
        <dbReference type="EMBL" id="SFV34276.1"/>
    </source>
</evidence>
<name>A0A1I7NI93_9HYPH</name>
<evidence type="ECO:0000313" key="2">
    <source>
        <dbReference type="Proteomes" id="UP000199423"/>
    </source>
</evidence>
<dbReference type="Pfam" id="PF06150">
    <property type="entry name" value="ChaB"/>
    <property type="match status" value="1"/>
</dbReference>
<gene>
    <name evidence="1" type="ORF">SAMN04488557_2274</name>
</gene>
<dbReference type="Gene3D" id="1.10.1740.70">
    <property type="entry name" value="ChaB"/>
    <property type="match status" value="1"/>
</dbReference>
<dbReference type="AlphaFoldDB" id="A0A1I7NI93"/>
<dbReference type="InterPro" id="IPR009317">
    <property type="entry name" value="ChaB"/>
</dbReference>
<dbReference type="EMBL" id="FPCH01000002">
    <property type="protein sequence ID" value="SFV34276.1"/>
    <property type="molecule type" value="Genomic_DNA"/>
</dbReference>
<dbReference type="STRING" id="51670.SAMN04488557_2274"/>
<organism evidence="1 2">
    <name type="scientific">Hyphomicrobium facile</name>
    <dbReference type="NCBI Taxonomy" id="51670"/>
    <lineage>
        <taxon>Bacteria</taxon>
        <taxon>Pseudomonadati</taxon>
        <taxon>Pseudomonadota</taxon>
        <taxon>Alphaproteobacteria</taxon>
        <taxon>Hyphomicrobiales</taxon>
        <taxon>Hyphomicrobiaceae</taxon>
        <taxon>Hyphomicrobium</taxon>
    </lineage>
</organism>
<proteinExistence type="predicted"/>
<sequence length="72" mass="8254">MPYPNNNSLPPPVRDHLPEHAQDIYRAAFNHAFEAHVGDPRQEEAAHRIAWAAVKRDYVKVGPRWVARSDVD</sequence>
<dbReference type="OrthoDB" id="73307at2"/>
<dbReference type="Proteomes" id="UP000199423">
    <property type="component" value="Unassembled WGS sequence"/>
</dbReference>
<dbReference type="RefSeq" id="WP_092867775.1">
    <property type="nucleotide sequence ID" value="NZ_FPCH01000002.1"/>
</dbReference>
<reference evidence="2" key="1">
    <citation type="submission" date="2016-10" db="EMBL/GenBank/DDBJ databases">
        <authorList>
            <person name="Varghese N."/>
            <person name="Submissions S."/>
        </authorList>
    </citation>
    <scope>NUCLEOTIDE SEQUENCE [LARGE SCALE GENOMIC DNA]</scope>
    <source>
        <strain evidence="2">DSM 1565</strain>
    </source>
</reference>
<accession>A0A1I7NI93</accession>
<keyword evidence="2" id="KW-1185">Reference proteome</keyword>
<dbReference type="SUPFAM" id="SSF140376">
    <property type="entry name" value="ChaB-like"/>
    <property type="match status" value="1"/>
</dbReference>